<dbReference type="PANTHER" id="PTHR23426">
    <property type="entry name" value="FERREDOXIN/ADRENODOXIN"/>
    <property type="match status" value="1"/>
</dbReference>
<dbReference type="PROSITE" id="PS51085">
    <property type="entry name" value="2FE2S_FER_2"/>
    <property type="match status" value="1"/>
</dbReference>
<reference evidence="9 10" key="1">
    <citation type="journal article" date="2024" name="IMA Fungus">
        <title>IMA Genome - F19 : A genome assembly and annotation guide to empower mycologists, including annotated draft genome sequences of Ceratocystis pirilliformis, Diaporthe australafricana, Fusarium ophioides, Paecilomyces lecythidis, and Sporothrix stenoceras.</title>
        <authorList>
            <person name="Aylward J."/>
            <person name="Wilson A.M."/>
            <person name="Visagie C.M."/>
            <person name="Spraker J."/>
            <person name="Barnes I."/>
            <person name="Buitendag C."/>
            <person name="Ceriani C."/>
            <person name="Del Mar Angel L."/>
            <person name="du Plessis D."/>
            <person name="Fuchs T."/>
            <person name="Gasser K."/>
            <person name="Kramer D."/>
            <person name="Li W."/>
            <person name="Munsamy K."/>
            <person name="Piso A."/>
            <person name="Price J.L."/>
            <person name="Sonnekus B."/>
            <person name="Thomas C."/>
            <person name="van der Nest A."/>
            <person name="van Dijk A."/>
            <person name="van Heerden A."/>
            <person name="van Vuuren N."/>
            <person name="Yilmaz N."/>
            <person name="Duong T.A."/>
            <person name="van der Merwe N.A."/>
            <person name="Wingfield M.J."/>
            <person name="Wingfield B.D."/>
        </authorList>
    </citation>
    <scope>NUCLEOTIDE SEQUENCE [LARGE SCALE GENOMIC DNA]</scope>
    <source>
        <strain evidence="9 10">CMW 18300</strain>
    </source>
</reference>
<proteinExistence type="inferred from homology"/>
<dbReference type="InterPro" id="IPR001041">
    <property type="entry name" value="2Fe-2S_ferredoxin-type"/>
</dbReference>
<dbReference type="EMBL" id="JAWRVE010000034">
    <property type="protein sequence ID" value="KAL1871160.1"/>
    <property type="molecule type" value="Genomic_DNA"/>
</dbReference>
<keyword evidence="3" id="KW-0479">Metal-binding</keyword>
<dbReference type="InterPro" id="IPR001055">
    <property type="entry name" value="Adrenodoxin-like"/>
</dbReference>
<comment type="similarity">
    <text evidence="1">Belongs to the adrenodoxin/putidaredoxin family.</text>
</comment>
<dbReference type="PANTHER" id="PTHR23426:SF65">
    <property type="entry name" value="FERREDOXIN-2, MITOCHONDRIAL"/>
    <property type="match status" value="1"/>
</dbReference>
<dbReference type="PRINTS" id="PR00355">
    <property type="entry name" value="ADRENODOXIN"/>
</dbReference>
<evidence type="ECO:0000256" key="6">
    <source>
        <dbReference type="ARBA" id="ARBA00034078"/>
    </source>
</evidence>
<comment type="caution">
    <text evidence="9">The sequence shown here is derived from an EMBL/GenBank/DDBJ whole genome shotgun (WGS) entry which is preliminary data.</text>
</comment>
<accession>A0ABR3X5P7</accession>
<dbReference type="Proteomes" id="UP001583177">
    <property type="component" value="Unassembled WGS sequence"/>
</dbReference>
<dbReference type="InterPro" id="IPR036010">
    <property type="entry name" value="2Fe-2S_ferredoxin-like_sf"/>
</dbReference>
<protein>
    <submittedName>
        <fullName evidence="9">Mitochondrial matrix iron-sulfur protein</fullName>
    </submittedName>
</protein>
<gene>
    <name evidence="9" type="primary">YAH1</name>
    <name evidence="9" type="ORF">Daus18300_004905</name>
</gene>
<comment type="cofactor">
    <cofactor evidence="6">
        <name>[2Fe-2S] cluster</name>
        <dbReference type="ChEBI" id="CHEBI:190135"/>
    </cofactor>
</comment>
<evidence type="ECO:0000256" key="1">
    <source>
        <dbReference type="ARBA" id="ARBA00010914"/>
    </source>
</evidence>
<sequence length="198" mass="21690">MATPRTFLRAFTRLRPSSTPSAPCPYRFASKNTGPLTTSRSLATWSNPRVSSRATRPTPSEPVQPFSSTSSRRHGHVEPPKPGQELWVTFIDKDGQEHKVAVSKGDNLLDIAQAHDLEMEGACGGSCACSTCHVIVQNEDLYDKMPEPDDDENDMLDLAFGLTETSRLGCQVVMAPELDGLVVKLPSMTRNLQASDFK</sequence>
<evidence type="ECO:0000256" key="5">
    <source>
        <dbReference type="ARBA" id="ARBA00023014"/>
    </source>
</evidence>
<feature type="compositionally biased region" description="Polar residues" evidence="7">
    <location>
        <begin position="30"/>
        <end position="58"/>
    </location>
</feature>
<evidence type="ECO:0000256" key="4">
    <source>
        <dbReference type="ARBA" id="ARBA00023004"/>
    </source>
</evidence>
<evidence type="ECO:0000256" key="2">
    <source>
        <dbReference type="ARBA" id="ARBA00022714"/>
    </source>
</evidence>
<keyword evidence="4" id="KW-0408">Iron</keyword>
<keyword evidence="10" id="KW-1185">Reference proteome</keyword>
<dbReference type="PROSITE" id="PS00814">
    <property type="entry name" value="ADX"/>
    <property type="match status" value="1"/>
</dbReference>
<keyword evidence="5" id="KW-0411">Iron-sulfur</keyword>
<evidence type="ECO:0000313" key="9">
    <source>
        <dbReference type="EMBL" id="KAL1871160.1"/>
    </source>
</evidence>
<dbReference type="InterPro" id="IPR012675">
    <property type="entry name" value="Beta-grasp_dom_sf"/>
</dbReference>
<name>A0ABR3X5P7_9PEZI</name>
<feature type="region of interest" description="Disordered" evidence="7">
    <location>
        <begin position="16"/>
        <end position="83"/>
    </location>
</feature>
<dbReference type="SUPFAM" id="SSF54292">
    <property type="entry name" value="2Fe-2S ferredoxin-like"/>
    <property type="match status" value="1"/>
</dbReference>
<evidence type="ECO:0000313" key="10">
    <source>
        <dbReference type="Proteomes" id="UP001583177"/>
    </source>
</evidence>
<evidence type="ECO:0000256" key="7">
    <source>
        <dbReference type="SAM" id="MobiDB-lite"/>
    </source>
</evidence>
<evidence type="ECO:0000256" key="3">
    <source>
        <dbReference type="ARBA" id="ARBA00022723"/>
    </source>
</evidence>
<dbReference type="CDD" id="cd00207">
    <property type="entry name" value="fer2"/>
    <property type="match status" value="1"/>
</dbReference>
<keyword evidence="2" id="KW-0001">2Fe-2S</keyword>
<feature type="domain" description="2Fe-2S ferredoxin-type" evidence="8">
    <location>
        <begin position="86"/>
        <end position="189"/>
    </location>
</feature>
<organism evidence="9 10">
    <name type="scientific">Diaporthe australafricana</name>
    <dbReference type="NCBI Taxonomy" id="127596"/>
    <lineage>
        <taxon>Eukaryota</taxon>
        <taxon>Fungi</taxon>
        <taxon>Dikarya</taxon>
        <taxon>Ascomycota</taxon>
        <taxon>Pezizomycotina</taxon>
        <taxon>Sordariomycetes</taxon>
        <taxon>Sordariomycetidae</taxon>
        <taxon>Diaporthales</taxon>
        <taxon>Diaporthaceae</taxon>
        <taxon>Diaporthe</taxon>
    </lineage>
</organism>
<dbReference type="Pfam" id="PF00111">
    <property type="entry name" value="Fer2"/>
    <property type="match status" value="1"/>
</dbReference>
<dbReference type="Gene3D" id="3.10.20.30">
    <property type="match status" value="1"/>
</dbReference>
<evidence type="ECO:0000259" key="8">
    <source>
        <dbReference type="PROSITE" id="PS51085"/>
    </source>
</evidence>
<dbReference type="InterPro" id="IPR018298">
    <property type="entry name" value="Adrenodoxin_Fe-S_BS"/>
</dbReference>